<dbReference type="PROSITE" id="PS50112">
    <property type="entry name" value="PAS"/>
    <property type="match status" value="1"/>
</dbReference>
<evidence type="ECO:0000256" key="3">
    <source>
        <dbReference type="ARBA" id="ARBA00022491"/>
    </source>
</evidence>
<keyword evidence="2" id="KW-0963">Cytoplasm</keyword>
<evidence type="ECO:0000256" key="4">
    <source>
        <dbReference type="ARBA" id="ARBA00022741"/>
    </source>
</evidence>
<dbReference type="SUPFAM" id="SSF46689">
    <property type="entry name" value="Homeodomain-like"/>
    <property type="match status" value="1"/>
</dbReference>
<dbReference type="PROSITE" id="PS00676">
    <property type="entry name" value="SIGMA54_INTERACT_2"/>
    <property type="match status" value="1"/>
</dbReference>
<organism evidence="15 16">
    <name type="scientific">Zooshikella ganghwensis</name>
    <dbReference type="NCBI Taxonomy" id="202772"/>
    <lineage>
        <taxon>Bacteria</taxon>
        <taxon>Pseudomonadati</taxon>
        <taxon>Pseudomonadota</taxon>
        <taxon>Gammaproteobacteria</taxon>
        <taxon>Oceanospirillales</taxon>
        <taxon>Zooshikellaceae</taxon>
        <taxon>Zooshikella</taxon>
    </lineage>
</organism>
<keyword evidence="9" id="KW-0010">Activator</keyword>
<dbReference type="SUPFAM" id="SSF52540">
    <property type="entry name" value="P-loop containing nucleoside triphosphate hydrolases"/>
    <property type="match status" value="1"/>
</dbReference>
<dbReference type="Proteomes" id="UP000257039">
    <property type="component" value="Unassembled WGS sequence"/>
</dbReference>
<keyword evidence="8" id="KW-0238">DNA-binding</keyword>
<dbReference type="Pfam" id="PF00158">
    <property type="entry name" value="Sigma54_activat"/>
    <property type="match status" value="1"/>
</dbReference>
<evidence type="ECO:0000256" key="5">
    <source>
        <dbReference type="ARBA" id="ARBA00022797"/>
    </source>
</evidence>
<dbReference type="InterPro" id="IPR045865">
    <property type="entry name" value="ACT-like_dom_sf"/>
</dbReference>
<dbReference type="Gene3D" id="1.10.8.60">
    <property type="match status" value="1"/>
</dbReference>
<evidence type="ECO:0000256" key="8">
    <source>
        <dbReference type="ARBA" id="ARBA00023125"/>
    </source>
</evidence>
<evidence type="ECO:0000259" key="14">
    <source>
        <dbReference type="PROSITE" id="PS51671"/>
    </source>
</evidence>
<feature type="domain" description="ACT" evidence="14">
    <location>
        <begin position="2"/>
        <end position="72"/>
    </location>
</feature>
<dbReference type="GO" id="GO:0006355">
    <property type="term" value="P:regulation of DNA-templated transcription"/>
    <property type="evidence" value="ECO:0007669"/>
    <property type="project" value="InterPro"/>
</dbReference>
<feature type="domain" description="Sigma-54 factor interaction" evidence="12">
    <location>
        <begin position="206"/>
        <end position="436"/>
    </location>
</feature>
<evidence type="ECO:0000256" key="7">
    <source>
        <dbReference type="ARBA" id="ARBA00023015"/>
    </source>
</evidence>
<dbReference type="GO" id="GO:0003677">
    <property type="term" value="F:DNA binding"/>
    <property type="evidence" value="ECO:0007669"/>
    <property type="project" value="UniProtKB-KW"/>
</dbReference>
<dbReference type="FunFam" id="3.40.50.300:FF:000006">
    <property type="entry name" value="DNA-binding transcriptional regulator NtrC"/>
    <property type="match status" value="1"/>
</dbReference>
<dbReference type="SMART" id="SM00091">
    <property type="entry name" value="PAS"/>
    <property type="match status" value="1"/>
</dbReference>
<dbReference type="PANTHER" id="PTHR32071:SF3">
    <property type="entry name" value="HTH-TYPE TRANSCRIPTIONAL REGULATORY PROTEIN TYRR"/>
    <property type="match status" value="1"/>
</dbReference>
<dbReference type="PROSITE" id="PS00688">
    <property type="entry name" value="SIGMA54_INTERACT_3"/>
    <property type="match status" value="1"/>
</dbReference>
<keyword evidence="6" id="KW-0067">ATP-binding</keyword>
<evidence type="ECO:0000256" key="11">
    <source>
        <dbReference type="ARBA" id="ARBA00029500"/>
    </source>
</evidence>
<dbReference type="CDD" id="cd00009">
    <property type="entry name" value="AAA"/>
    <property type="match status" value="1"/>
</dbReference>
<protein>
    <recommendedName>
        <fullName evidence="11">HTH-type transcriptional regulatory protein TyrR</fullName>
    </recommendedName>
</protein>
<evidence type="ECO:0000256" key="6">
    <source>
        <dbReference type="ARBA" id="ARBA00022840"/>
    </source>
</evidence>
<dbReference type="Gene3D" id="1.10.10.60">
    <property type="entry name" value="Homeodomain-like"/>
    <property type="match status" value="1"/>
</dbReference>
<dbReference type="NCBIfam" id="TIGR04381">
    <property type="entry name" value="HTH_TypR"/>
    <property type="match status" value="1"/>
</dbReference>
<dbReference type="InterPro" id="IPR027417">
    <property type="entry name" value="P-loop_NTPase"/>
</dbReference>
<dbReference type="InterPro" id="IPR002912">
    <property type="entry name" value="ACT_dom"/>
</dbReference>
<dbReference type="RefSeq" id="WP_094786732.1">
    <property type="nucleotide sequence ID" value="NZ_NDXW01000001.1"/>
</dbReference>
<evidence type="ECO:0000256" key="9">
    <source>
        <dbReference type="ARBA" id="ARBA00023159"/>
    </source>
</evidence>
<dbReference type="NCBIfam" id="NF008085">
    <property type="entry name" value="PRK10820.1"/>
    <property type="match status" value="1"/>
</dbReference>
<accession>A0A4P9VKV2</accession>
<dbReference type="CDD" id="cd04877">
    <property type="entry name" value="ACT_TyrR"/>
    <property type="match status" value="1"/>
</dbReference>
<evidence type="ECO:0000256" key="2">
    <source>
        <dbReference type="ARBA" id="ARBA00022490"/>
    </source>
</evidence>
<keyword evidence="4" id="KW-0547">Nucleotide-binding</keyword>
<dbReference type="InterPro" id="IPR000014">
    <property type="entry name" value="PAS"/>
</dbReference>
<dbReference type="InterPro" id="IPR003593">
    <property type="entry name" value="AAA+_ATPase"/>
</dbReference>
<keyword evidence="3" id="KW-0678">Repressor</keyword>
<dbReference type="Gene3D" id="3.40.50.300">
    <property type="entry name" value="P-loop containing nucleotide triphosphate hydrolases"/>
    <property type="match status" value="1"/>
</dbReference>
<reference evidence="15 16" key="1">
    <citation type="submission" date="2017-04" db="EMBL/GenBank/DDBJ databases">
        <title>Draft genome sequence of Zooshikella ganghwensis VG4 isolated from Red Sea sediments.</title>
        <authorList>
            <person name="Rehman Z."/>
            <person name="Alam I."/>
            <person name="Kamau A."/>
            <person name="Bajic V."/>
            <person name="Leiknes T."/>
        </authorList>
    </citation>
    <scope>NUCLEOTIDE SEQUENCE [LARGE SCALE GENOMIC DNA]</scope>
    <source>
        <strain evidence="15 16">VG4</strain>
    </source>
</reference>
<dbReference type="Pfam" id="PF25601">
    <property type="entry name" value="AAA_lid_14"/>
    <property type="match status" value="1"/>
</dbReference>
<dbReference type="InterPro" id="IPR009057">
    <property type="entry name" value="Homeodomain-like_sf"/>
</dbReference>
<dbReference type="InterPro" id="IPR035965">
    <property type="entry name" value="PAS-like_dom_sf"/>
</dbReference>
<feature type="domain" description="PAS" evidence="13">
    <location>
        <begin position="78"/>
        <end position="120"/>
    </location>
</feature>
<dbReference type="PROSITE" id="PS51671">
    <property type="entry name" value="ACT"/>
    <property type="match status" value="1"/>
</dbReference>
<keyword evidence="7" id="KW-0805">Transcription regulation</keyword>
<comment type="subcellular location">
    <subcellularLocation>
        <location evidence="1">Cytoplasm</location>
    </subcellularLocation>
</comment>
<evidence type="ECO:0000256" key="1">
    <source>
        <dbReference type="ARBA" id="ARBA00004496"/>
    </source>
</evidence>
<dbReference type="InterPro" id="IPR058031">
    <property type="entry name" value="AAA_lid_NorR"/>
</dbReference>
<evidence type="ECO:0000313" key="15">
    <source>
        <dbReference type="EMBL" id="RDH43396.1"/>
    </source>
</evidence>
<dbReference type="EMBL" id="NDXW01000001">
    <property type="protein sequence ID" value="RDH43396.1"/>
    <property type="molecule type" value="Genomic_DNA"/>
</dbReference>
<dbReference type="Gene3D" id="3.30.450.20">
    <property type="entry name" value="PAS domain"/>
    <property type="match status" value="1"/>
</dbReference>
<evidence type="ECO:0000313" key="16">
    <source>
        <dbReference type="Proteomes" id="UP000257039"/>
    </source>
</evidence>
<proteinExistence type="predicted"/>
<comment type="caution">
    <text evidence="15">The sequence shown here is derived from an EMBL/GenBank/DDBJ whole genome shotgun (WGS) entry which is preliminary data.</text>
</comment>
<evidence type="ECO:0000259" key="12">
    <source>
        <dbReference type="PROSITE" id="PS50045"/>
    </source>
</evidence>
<keyword evidence="5" id="KW-0058">Aromatic hydrocarbons catabolism</keyword>
<dbReference type="SUPFAM" id="SSF55021">
    <property type="entry name" value="ACT-like"/>
    <property type="match status" value="1"/>
</dbReference>
<dbReference type="InterPro" id="IPR030828">
    <property type="entry name" value="HTH_TyrR"/>
</dbReference>
<evidence type="ECO:0000259" key="13">
    <source>
        <dbReference type="PROSITE" id="PS50112"/>
    </source>
</evidence>
<dbReference type="GO" id="GO:0005737">
    <property type="term" value="C:cytoplasm"/>
    <property type="evidence" value="ECO:0007669"/>
    <property type="project" value="UniProtKB-SubCell"/>
</dbReference>
<dbReference type="SUPFAM" id="SSF55785">
    <property type="entry name" value="PYP-like sensor domain (PAS domain)"/>
    <property type="match status" value="1"/>
</dbReference>
<evidence type="ECO:0000256" key="10">
    <source>
        <dbReference type="ARBA" id="ARBA00023163"/>
    </source>
</evidence>
<sequence>MRLEILCQDRLGIAQEVLNILALHQISLRGIEVDLVGIIYLNLPDLAFTELQKLLPEIRHIKGVTDVRTIPFMPSEREHYELSTLLQTLPDPVISVDIKGSIIIVNESGLRVLGGALDEVRQTPISQWLQGFNFSRWIQQSEHWPMSIPVKVQGDAYLADILPIHVPNDQQDQTLVGVVICLKSADRLGKQIHALQQVESSLFSEILAVDTEMRRIVKQAKKFAGMDAPLQILGETGTGKELLARACHSFSVRAEKPFLVLNCASLPDNVAETELFGYVERVTGQEKPIIKHGMLEQADGGTIFLDEIGEMSSHLQIKFLRFLQDGTFRRVGDDKEVKVNIRVICSTQKNLPQLCQEGLFREDLFYRLNVLIIHLPPLRERRKDIIPLAEMFIRRYASQQIKVPPKLSKAAINLMLQYPWPGNIRQLEHTILRAITVLEKGDIRPEHMQLPSYADRVGYLSTSFEGTLDESVKNFEKQLLTHLYPAYPSSRQLAKKLGVSHTAIARKLRDYGITKNSQ</sequence>
<dbReference type="InterPro" id="IPR025943">
    <property type="entry name" value="Sigma_54_int_dom_ATP-bd_2"/>
</dbReference>
<dbReference type="AlphaFoldDB" id="A0A4P9VKV2"/>
<gene>
    <name evidence="15" type="ORF">B9G39_08065</name>
</gene>
<dbReference type="PROSITE" id="PS50045">
    <property type="entry name" value="SIGMA54_INTERACT_4"/>
    <property type="match status" value="1"/>
</dbReference>
<dbReference type="SMART" id="SM00382">
    <property type="entry name" value="AAA"/>
    <property type="match status" value="1"/>
</dbReference>
<name>A0A4P9VKV2_9GAMM</name>
<dbReference type="Pfam" id="PF18024">
    <property type="entry name" value="HTH_50"/>
    <property type="match status" value="1"/>
</dbReference>
<keyword evidence="16" id="KW-1185">Reference proteome</keyword>
<dbReference type="InterPro" id="IPR002078">
    <property type="entry name" value="Sigma_54_int"/>
</dbReference>
<dbReference type="Gene3D" id="3.30.70.260">
    <property type="match status" value="1"/>
</dbReference>
<dbReference type="GO" id="GO:0005524">
    <property type="term" value="F:ATP binding"/>
    <property type="evidence" value="ECO:0007669"/>
    <property type="project" value="UniProtKB-KW"/>
</dbReference>
<dbReference type="InterPro" id="IPR025944">
    <property type="entry name" value="Sigma_54_int_dom_CS"/>
</dbReference>
<dbReference type="PANTHER" id="PTHR32071">
    <property type="entry name" value="TRANSCRIPTIONAL REGULATORY PROTEIN"/>
    <property type="match status" value="1"/>
</dbReference>
<keyword evidence="10" id="KW-0804">Transcription</keyword>